<feature type="transmembrane region" description="Helical" evidence="1">
    <location>
        <begin position="89"/>
        <end position="111"/>
    </location>
</feature>
<keyword evidence="1" id="KW-0472">Membrane</keyword>
<feature type="non-terminal residue" evidence="3">
    <location>
        <position position="322"/>
    </location>
</feature>
<reference evidence="3" key="1">
    <citation type="journal article" date="2020" name="Stud. Mycol.">
        <title>101 Dothideomycetes genomes: a test case for predicting lifestyles and emergence of pathogens.</title>
        <authorList>
            <person name="Haridas S."/>
            <person name="Albert R."/>
            <person name="Binder M."/>
            <person name="Bloem J."/>
            <person name="Labutti K."/>
            <person name="Salamov A."/>
            <person name="Andreopoulos B."/>
            <person name="Baker S."/>
            <person name="Barry K."/>
            <person name="Bills G."/>
            <person name="Bluhm B."/>
            <person name="Cannon C."/>
            <person name="Castanera R."/>
            <person name="Culley D."/>
            <person name="Daum C."/>
            <person name="Ezra D."/>
            <person name="Gonzalez J."/>
            <person name="Henrissat B."/>
            <person name="Kuo A."/>
            <person name="Liang C."/>
            <person name="Lipzen A."/>
            <person name="Lutzoni F."/>
            <person name="Magnuson J."/>
            <person name="Mondo S."/>
            <person name="Nolan M."/>
            <person name="Ohm R."/>
            <person name="Pangilinan J."/>
            <person name="Park H.-J."/>
            <person name="Ramirez L."/>
            <person name="Alfaro M."/>
            <person name="Sun H."/>
            <person name="Tritt A."/>
            <person name="Yoshinaga Y."/>
            <person name="Zwiers L.-H."/>
            <person name="Turgeon B."/>
            <person name="Goodwin S."/>
            <person name="Spatafora J."/>
            <person name="Crous P."/>
            <person name="Grigoriev I."/>
        </authorList>
    </citation>
    <scope>NUCLEOTIDE SEQUENCE</scope>
    <source>
        <strain evidence="3">CBS 627.86</strain>
    </source>
</reference>
<feature type="transmembrane region" description="Helical" evidence="1">
    <location>
        <begin position="55"/>
        <end position="77"/>
    </location>
</feature>
<accession>A0A6A5YEI7</accession>
<sequence length="322" mass="35791">MGSLLEARDSNDMGSSNKLSHKTSLIVIVFLALGVYNALEVLVKILRTFRAYRSVYFWALIAASVGIVLHAFGYFFRNFDVIDSLPLEIFLVGPGGMCMITGQSIVLYSRLHLISRTNSKDRWLLIMILIDLLVIQIGATTLYAGSQTSNAAKYLPIYKVWERVQVTAFFVQECIISGLYIYRTWILQKSAAAFRGRDGRQLLHHLIAVNLLVIALDVTILAFQFAGLYDIQTSWKTLAYSIKLKFEFYILNRLVELTKNGLSGGRPSGSRLTNSGPNAASKGVTSVIETHPRFGNSSYARMEDGGDGVVLKEVGRVTKTSE</sequence>
<keyword evidence="1" id="KW-0812">Transmembrane</keyword>
<organism evidence="3 4">
    <name type="scientific">Lophiotrema nucula</name>
    <dbReference type="NCBI Taxonomy" id="690887"/>
    <lineage>
        <taxon>Eukaryota</taxon>
        <taxon>Fungi</taxon>
        <taxon>Dikarya</taxon>
        <taxon>Ascomycota</taxon>
        <taxon>Pezizomycotina</taxon>
        <taxon>Dothideomycetes</taxon>
        <taxon>Pleosporomycetidae</taxon>
        <taxon>Pleosporales</taxon>
        <taxon>Lophiotremataceae</taxon>
        <taxon>Lophiotrema</taxon>
    </lineage>
</organism>
<dbReference type="Proteomes" id="UP000799770">
    <property type="component" value="Unassembled WGS sequence"/>
</dbReference>
<feature type="transmembrane region" description="Helical" evidence="1">
    <location>
        <begin position="123"/>
        <end position="144"/>
    </location>
</feature>
<keyword evidence="1" id="KW-1133">Transmembrane helix</keyword>
<dbReference type="PANTHER" id="PTHR37013">
    <property type="entry name" value="INTEGRAL MEMBRANE PROTEIN (AFU_ORTHOLOGUE AFUA_1G05950)-RELATED"/>
    <property type="match status" value="1"/>
</dbReference>
<evidence type="ECO:0000256" key="1">
    <source>
        <dbReference type="SAM" id="Phobius"/>
    </source>
</evidence>
<dbReference type="PANTHER" id="PTHR37013:SF4">
    <property type="entry name" value="INTEGRAL MEMBRANE PROTEIN"/>
    <property type="match status" value="1"/>
</dbReference>
<evidence type="ECO:0000313" key="4">
    <source>
        <dbReference type="Proteomes" id="UP000799770"/>
    </source>
</evidence>
<proteinExistence type="predicted"/>
<gene>
    <name evidence="3" type="ORF">BDV96DRAFT_535240</name>
</gene>
<name>A0A6A5YEI7_9PLEO</name>
<dbReference type="AlphaFoldDB" id="A0A6A5YEI7"/>
<feature type="transmembrane region" description="Helical" evidence="1">
    <location>
        <begin position="23"/>
        <end position="43"/>
    </location>
</feature>
<keyword evidence="4" id="KW-1185">Reference proteome</keyword>
<dbReference type="OrthoDB" id="405906at2759"/>
<dbReference type="InterPro" id="IPR056120">
    <property type="entry name" value="DUF7703"/>
</dbReference>
<dbReference type="EMBL" id="ML977384">
    <property type="protein sequence ID" value="KAF2105320.1"/>
    <property type="molecule type" value="Genomic_DNA"/>
</dbReference>
<evidence type="ECO:0000313" key="3">
    <source>
        <dbReference type="EMBL" id="KAF2105320.1"/>
    </source>
</evidence>
<feature type="transmembrane region" description="Helical" evidence="1">
    <location>
        <begin position="202"/>
        <end position="226"/>
    </location>
</feature>
<evidence type="ECO:0000259" key="2">
    <source>
        <dbReference type="Pfam" id="PF24802"/>
    </source>
</evidence>
<dbReference type="Pfam" id="PF24802">
    <property type="entry name" value="DUF7703"/>
    <property type="match status" value="1"/>
</dbReference>
<protein>
    <recommendedName>
        <fullName evidence="2">DUF7703 domain-containing protein</fullName>
    </recommendedName>
</protein>
<feature type="transmembrane region" description="Helical" evidence="1">
    <location>
        <begin position="164"/>
        <end position="182"/>
    </location>
</feature>
<feature type="domain" description="DUF7703" evidence="2">
    <location>
        <begin position="20"/>
        <end position="260"/>
    </location>
</feature>